<dbReference type="GO" id="GO:0008270">
    <property type="term" value="F:zinc ion binding"/>
    <property type="evidence" value="ECO:0007669"/>
    <property type="project" value="InterPro"/>
</dbReference>
<dbReference type="EMBL" id="FR824071">
    <property type="protein sequence ID" value="CCA16824.1"/>
    <property type="molecule type" value="Genomic_DNA"/>
</dbReference>
<reference evidence="5" key="1">
    <citation type="journal article" date="2011" name="PLoS Biol.">
        <title>Gene gain and loss during evolution of obligate parasitism in the white rust pathogen of Arabidopsis thaliana.</title>
        <authorList>
            <person name="Kemen E."/>
            <person name="Gardiner A."/>
            <person name="Schultz-Larsen T."/>
            <person name="Kemen A.C."/>
            <person name="Balmuth A.L."/>
            <person name="Robert-Seilaniantz A."/>
            <person name="Bailey K."/>
            <person name="Holub E."/>
            <person name="Studholme D.J."/>
            <person name="Maclean D."/>
            <person name="Jones J.D."/>
        </authorList>
    </citation>
    <scope>NUCLEOTIDE SEQUENCE</scope>
</reference>
<dbReference type="GO" id="GO:0016787">
    <property type="term" value="F:hydrolase activity"/>
    <property type="evidence" value="ECO:0007669"/>
    <property type="project" value="UniProtKB-KW"/>
</dbReference>
<dbReference type="Pfam" id="PF18716">
    <property type="entry name" value="VATC"/>
    <property type="match status" value="1"/>
</dbReference>
<comment type="cofactor">
    <cofactor evidence="1">
        <name>a divalent metal cation</name>
        <dbReference type="ChEBI" id="CHEBI:60240"/>
    </cofactor>
</comment>
<evidence type="ECO:0000313" key="5">
    <source>
        <dbReference type="EMBL" id="CCA16824.1"/>
    </source>
</evidence>
<dbReference type="InterPro" id="IPR001559">
    <property type="entry name" value="Phosphotriesterase"/>
</dbReference>
<dbReference type="InterPro" id="IPR041540">
    <property type="entry name" value="VATC"/>
</dbReference>
<protein>
    <submittedName>
        <fullName evidence="5">Uncharacterized protein AlNc14C26G2565</fullName>
    </submittedName>
</protein>
<evidence type="ECO:0000256" key="2">
    <source>
        <dbReference type="ARBA" id="ARBA00022723"/>
    </source>
</evidence>
<dbReference type="AlphaFoldDB" id="F0W6S9"/>
<gene>
    <name evidence="5" type="primary">AlNc14C26G2565</name>
    <name evidence="5" type="ORF">ALNC14_029670</name>
</gene>
<dbReference type="InterPro" id="IPR032466">
    <property type="entry name" value="Metal_Hydrolase"/>
</dbReference>
<organism evidence="5">
    <name type="scientific">Albugo laibachii Nc14</name>
    <dbReference type="NCBI Taxonomy" id="890382"/>
    <lineage>
        <taxon>Eukaryota</taxon>
        <taxon>Sar</taxon>
        <taxon>Stramenopiles</taxon>
        <taxon>Oomycota</taxon>
        <taxon>Peronosporomycetes</taxon>
        <taxon>Albuginales</taxon>
        <taxon>Albuginaceae</taxon>
        <taxon>Albugo</taxon>
    </lineage>
</organism>
<dbReference type="HOGENOM" id="CLU_052270_0_0_1"/>
<sequence length="457" mass="52268">MIDAMELLSILGPVVCCEQNLAICLPHERIIHSIGSILRPGPNAQAEDDSMQVEELLSARQDPLGYRSGINMRMENTSDSFRELERMERESDVLIIDVTLEQERLNGAVMSRKLIEIAEKLASKRIHIVSVTSLNLELFKYGSNEESVDLCKMLKHRFLYGEECVNGSGRSRKRYFGAMYQQLHYSSPKTLRTSSLELEHQILASTIAQLHSEISVPIFVSFSCDSNQTVDFSAYVQSFFYQLQKQGAKMDKIIFCHADRWVELPHDDYEAFLFSLADLGVCLLLSSIGIYTASGYLLVNPLLTLGEDSTSHSDSLQQTPPRDPKIVQFLHRLLAQGYANQVLLSSSVLLKTQLRRYGGGGYQYLEQFFKQQFLARGFDAQELENWWQQMTRTNPLRLLSWYIAPCKADTPREYLICSICKQSFEPIVGEFFTKFSFTYCGTKCLKIHSKRRFEDVK</sequence>
<dbReference type="PANTHER" id="PTHR10819:SF3">
    <property type="entry name" value="PHOSPHOTRIESTERASE-RELATED PROTEIN"/>
    <property type="match status" value="1"/>
</dbReference>
<dbReference type="Pfam" id="PF02126">
    <property type="entry name" value="PTE"/>
    <property type="match status" value="1"/>
</dbReference>
<evidence type="ECO:0000259" key="4">
    <source>
        <dbReference type="Pfam" id="PF18716"/>
    </source>
</evidence>
<keyword evidence="2" id="KW-0479">Metal-binding</keyword>
<reference evidence="5" key="2">
    <citation type="submission" date="2011-02" db="EMBL/GenBank/DDBJ databases">
        <authorList>
            <person name="MacLean D."/>
        </authorList>
    </citation>
    <scope>NUCLEOTIDE SEQUENCE</scope>
</reference>
<name>F0W6S9_9STRA</name>
<dbReference type="PANTHER" id="PTHR10819">
    <property type="entry name" value="PHOSPHOTRIESTERASE-RELATED"/>
    <property type="match status" value="1"/>
</dbReference>
<accession>F0W6S9</accession>
<dbReference type="Gene3D" id="3.20.20.140">
    <property type="entry name" value="Metal-dependent hydrolases"/>
    <property type="match status" value="1"/>
</dbReference>
<dbReference type="SUPFAM" id="SSF51556">
    <property type="entry name" value="Metallo-dependent hydrolases"/>
    <property type="match status" value="1"/>
</dbReference>
<feature type="domain" description="Vms1-associating treble clef" evidence="4">
    <location>
        <begin position="414"/>
        <end position="454"/>
    </location>
</feature>
<proteinExistence type="predicted"/>
<evidence type="ECO:0000256" key="1">
    <source>
        <dbReference type="ARBA" id="ARBA00001968"/>
    </source>
</evidence>
<evidence type="ECO:0000256" key="3">
    <source>
        <dbReference type="ARBA" id="ARBA00022801"/>
    </source>
</evidence>
<keyword evidence="3" id="KW-0378">Hydrolase</keyword>